<feature type="domain" description="NADH:ubiquinone oxidoreductase intermediate-associated protein 30" evidence="2">
    <location>
        <begin position="32"/>
        <end position="153"/>
    </location>
</feature>
<dbReference type="InterPro" id="IPR011057">
    <property type="entry name" value="Mss4-like_sf"/>
</dbReference>
<evidence type="ECO:0000256" key="1">
    <source>
        <dbReference type="SAM" id="SignalP"/>
    </source>
</evidence>
<dbReference type="SUPFAM" id="SSF51316">
    <property type="entry name" value="Mss4-like"/>
    <property type="match status" value="1"/>
</dbReference>
<evidence type="ECO:0000259" key="2">
    <source>
        <dbReference type="Pfam" id="PF08547"/>
    </source>
</evidence>
<dbReference type="SUPFAM" id="SSF49785">
    <property type="entry name" value="Galactose-binding domain-like"/>
    <property type="match status" value="1"/>
</dbReference>
<protein>
    <recommendedName>
        <fullName evidence="2">NADH:ubiquinone oxidoreductase intermediate-associated protein 30 domain-containing protein</fullName>
    </recommendedName>
</protein>
<feature type="chain" id="PRO_5031354845" description="NADH:ubiquinone oxidoreductase intermediate-associated protein 30 domain-containing protein" evidence="1">
    <location>
        <begin position="19"/>
        <end position="402"/>
    </location>
</feature>
<evidence type="ECO:0000313" key="3">
    <source>
        <dbReference type="EMBL" id="CAD9164025.1"/>
    </source>
</evidence>
<gene>
    <name evidence="3" type="ORF">ACAT0790_LOCUS40791</name>
</gene>
<accession>A0A7S1WEH9</accession>
<dbReference type="Gene3D" id="2.170.150.20">
    <property type="entry name" value="Peptide methionine sulfoxide reductase"/>
    <property type="match status" value="1"/>
</dbReference>
<organism evidence="3">
    <name type="scientific">Alexandrium catenella</name>
    <name type="common">Red tide dinoflagellate</name>
    <name type="synonym">Gonyaulax catenella</name>
    <dbReference type="NCBI Taxonomy" id="2925"/>
    <lineage>
        <taxon>Eukaryota</taxon>
        <taxon>Sar</taxon>
        <taxon>Alveolata</taxon>
        <taxon>Dinophyceae</taxon>
        <taxon>Gonyaulacales</taxon>
        <taxon>Pyrocystaceae</taxon>
        <taxon>Alexandrium</taxon>
    </lineage>
</organism>
<dbReference type="AlphaFoldDB" id="A0A7S1WEH9"/>
<feature type="signal peptide" evidence="1">
    <location>
        <begin position="1"/>
        <end position="18"/>
    </location>
</feature>
<reference evidence="3" key="1">
    <citation type="submission" date="2021-01" db="EMBL/GenBank/DDBJ databases">
        <authorList>
            <person name="Corre E."/>
            <person name="Pelletier E."/>
            <person name="Niang G."/>
            <person name="Scheremetjew M."/>
            <person name="Finn R."/>
            <person name="Kale V."/>
            <person name="Holt S."/>
            <person name="Cochrane G."/>
            <person name="Meng A."/>
            <person name="Brown T."/>
            <person name="Cohen L."/>
        </authorList>
    </citation>
    <scope>NUCLEOTIDE SEQUENCE</scope>
    <source>
        <strain evidence="3">OF101</strain>
    </source>
</reference>
<dbReference type="EMBL" id="HBGE01068028">
    <property type="protein sequence ID" value="CAD9164025.1"/>
    <property type="molecule type" value="Transcribed_RNA"/>
</dbReference>
<name>A0A7S1WEH9_ALECA</name>
<sequence>MVSVLSLLGLGCVAAARAGDIVLATFDGAKGTTWSWKEQNDPVMGGKSTGTFTVQGGVGIFDGEVVDVPFLKAPGFIKSRTTDSQLFPDITGCAAIDLTVRATGEFSGYRFSFGTAHAPGGKFFANGYKSHFQPSVGSFSTVSLPLASFTDYWDDATGEPIKTCQDSQIYCPDAATLKNLKTMSVWAEGVRGKVHLEIKSIHASGCPAERTPPQMQKGRGAGRKCPAIPSSAKECPLKNISDMEFEPVCVQRSELAELQQRRCMPGEKAPYFRDAQGVFRCACCGAPLFKPSQQFDQLPASQWPWPSLHSPPLDGPDGQPAVCHRGQGYGIKERGAVTDLGAGAEGEVGCAHCGAHLGDFFNSKDEGLDHYCINGVCMIPPGGKSGETCPPSTGAASAPISI</sequence>
<dbReference type="InterPro" id="IPR013857">
    <property type="entry name" value="NADH-UbQ_OxRdtase-assoc_prot30"/>
</dbReference>
<proteinExistence type="predicted"/>
<dbReference type="InterPro" id="IPR008979">
    <property type="entry name" value="Galactose-bd-like_sf"/>
</dbReference>
<keyword evidence="1" id="KW-0732">Signal</keyword>
<dbReference type="Pfam" id="PF08547">
    <property type="entry name" value="CIA30"/>
    <property type="match status" value="1"/>
</dbReference>